<keyword evidence="2 3" id="KW-0040">ANK repeat</keyword>
<dbReference type="RefSeq" id="WP_184390568.1">
    <property type="nucleotide sequence ID" value="NZ_BAAAJD010000007.1"/>
</dbReference>
<dbReference type="PROSITE" id="PS51257">
    <property type="entry name" value="PROKAR_LIPOPROTEIN"/>
    <property type="match status" value="1"/>
</dbReference>
<dbReference type="PROSITE" id="PS00379">
    <property type="entry name" value="CDP_ALCOHOL_P_TRANSF"/>
    <property type="match status" value="1"/>
</dbReference>
<dbReference type="SUPFAM" id="SSF48403">
    <property type="entry name" value="Ankyrin repeat"/>
    <property type="match status" value="1"/>
</dbReference>
<dbReference type="EMBL" id="JACHDB010000001">
    <property type="protein sequence ID" value="MBB5431235.1"/>
    <property type="molecule type" value="Genomic_DNA"/>
</dbReference>
<evidence type="ECO:0000256" key="2">
    <source>
        <dbReference type="ARBA" id="ARBA00023043"/>
    </source>
</evidence>
<keyword evidence="1" id="KW-0677">Repeat</keyword>
<feature type="repeat" description="ANK" evidence="3">
    <location>
        <begin position="78"/>
        <end position="110"/>
    </location>
</feature>
<keyword evidence="6" id="KW-1185">Reference proteome</keyword>
<protein>
    <recommendedName>
        <fullName evidence="7">Ankyrin repeat domain-containing protein</fullName>
    </recommendedName>
</protein>
<dbReference type="InterPro" id="IPR048254">
    <property type="entry name" value="CDP_ALCOHOL_P_TRANSF_CS"/>
</dbReference>
<accession>A0A7W8QK38</accession>
<dbReference type="PROSITE" id="PS50297">
    <property type="entry name" value="ANK_REP_REGION"/>
    <property type="match status" value="1"/>
</dbReference>
<feature type="chain" id="PRO_5038756207" description="Ankyrin repeat domain-containing protein" evidence="4">
    <location>
        <begin position="29"/>
        <end position="244"/>
    </location>
</feature>
<evidence type="ECO:0008006" key="7">
    <source>
        <dbReference type="Google" id="ProtNLM"/>
    </source>
</evidence>
<dbReference type="SMART" id="SM00248">
    <property type="entry name" value="ANK"/>
    <property type="match status" value="3"/>
</dbReference>
<dbReference type="Pfam" id="PF12796">
    <property type="entry name" value="Ank_2"/>
    <property type="match status" value="1"/>
</dbReference>
<dbReference type="InterPro" id="IPR036770">
    <property type="entry name" value="Ankyrin_rpt-contain_sf"/>
</dbReference>
<reference evidence="5 6" key="1">
    <citation type="submission" date="2020-08" db="EMBL/GenBank/DDBJ databases">
        <title>Sequencing the genomes of 1000 actinobacteria strains.</title>
        <authorList>
            <person name="Klenk H.-P."/>
        </authorList>
    </citation>
    <scope>NUCLEOTIDE SEQUENCE [LARGE SCALE GENOMIC DNA]</scope>
    <source>
        <strain evidence="5 6">DSM 44551</strain>
    </source>
</reference>
<feature type="signal peptide" evidence="4">
    <location>
        <begin position="1"/>
        <end position="28"/>
    </location>
</feature>
<dbReference type="PROSITE" id="PS50088">
    <property type="entry name" value="ANK_REPEAT"/>
    <property type="match status" value="2"/>
</dbReference>
<evidence type="ECO:0000313" key="5">
    <source>
        <dbReference type="EMBL" id="MBB5431235.1"/>
    </source>
</evidence>
<dbReference type="Proteomes" id="UP000572635">
    <property type="component" value="Unassembled WGS sequence"/>
</dbReference>
<name>A0A7W8QK38_9ACTN</name>
<sequence>MGRGEARTLRRRSLLLLAVGLIAAGCGAGGGTEREEGDGDMARSTADEELLGAAQDGDADAVATALADGARIEARDAEERTALLLAADGDHVEAARTLVEAGADVNAVDRRSDTPFLVTGVTGSTAMLDVLLGADPGPDTSLTNRFGGTAVIPACERGHADYVREVLRRTDVDVDHVNDLGWTGLLEAVILGDGGPDHQEVVRVLLEAGADPDLADRDGTTPLAHAEAAGADEIAGILRDAGAK</sequence>
<evidence type="ECO:0000313" key="6">
    <source>
        <dbReference type="Proteomes" id="UP000572635"/>
    </source>
</evidence>
<dbReference type="InterPro" id="IPR002110">
    <property type="entry name" value="Ankyrin_rpt"/>
</dbReference>
<dbReference type="Pfam" id="PF00023">
    <property type="entry name" value="Ank"/>
    <property type="match status" value="1"/>
</dbReference>
<dbReference type="PANTHER" id="PTHR24198">
    <property type="entry name" value="ANKYRIN REPEAT AND PROTEIN KINASE DOMAIN-CONTAINING PROTEIN"/>
    <property type="match status" value="1"/>
</dbReference>
<organism evidence="5 6">
    <name type="scientific">Nocardiopsis composta</name>
    <dbReference type="NCBI Taxonomy" id="157465"/>
    <lineage>
        <taxon>Bacteria</taxon>
        <taxon>Bacillati</taxon>
        <taxon>Actinomycetota</taxon>
        <taxon>Actinomycetes</taxon>
        <taxon>Streptosporangiales</taxon>
        <taxon>Nocardiopsidaceae</taxon>
        <taxon>Nocardiopsis</taxon>
    </lineage>
</organism>
<feature type="repeat" description="ANK" evidence="3">
    <location>
        <begin position="180"/>
        <end position="217"/>
    </location>
</feature>
<dbReference type="Gene3D" id="1.25.40.20">
    <property type="entry name" value="Ankyrin repeat-containing domain"/>
    <property type="match status" value="1"/>
</dbReference>
<evidence type="ECO:0000256" key="4">
    <source>
        <dbReference type="SAM" id="SignalP"/>
    </source>
</evidence>
<proteinExistence type="predicted"/>
<dbReference type="PANTHER" id="PTHR24198:SF165">
    <property type="entry name" value="ANKYRIN REPEAT-CONTAINING PROTEIN-RELATED"/>
    <property type="match status" value="1"/>
</dbReference>
<evidence type="ECO:0000256" key="1">
    <source>
        <dbReference type="ARBA" id="ARBA00022737"/>
    </source>
</evidence>
<keyword evidence="4" id="KW-0732">Signal</keyword>
<dbReference type="AlphaFoldDB" id="A0A7W8QK38"/>
<comment type="caution">
    <text evidence="5">The sequence shown here is derived from an EMBL/GenBank/DDBJ whole genome shotgun (WGS) entry which is preliminary data.</text>
</comment>
<gene>
    <name evidence="5" type="ORF">HDA36_001319</name>
</gene>
<evidence type="ECO:0000256" key="3">
    <source>
        <dbReference type="PROSITE-ProRule" id="PRU00023"/>
    </source>
</evidence>